<accession>A0AAV9XIW5</accession>
<evidence type="ECO:0000313" key="3">
    <source>
        <dbReference type="Proteomes" id="UP001365542"/>
    </source>
</evidence>
<dbReference type="PROSITE" id="PS50181">
    <property type="entry name" value="FBOX"/>
    <property type="match status" value="1"/>
</dbReference>
<dbReference type="InterPro" id="IPR001810">
    <property type="entry name" value="F-box_dom"/>
</dbReference>
<proteinExistence type="predicted"/>
<dbReference type="Proteomes" id="UP001365542">
    <property type="component" value="Unassembled WGS sequence"/>
</dbReference>
<dbReference type="SUPFAM" id="SSF81383">
    <property type="entry name" value="F-box domain"/>
    <property type="match status" value="1"/>
</dbReference>
<dbReference type="Pfam" id="PF00646">
    <property type="entry name" value="F-box"/>
    <property type="match status" value="1"/>
</dbReference>
<evidence type="ECO:0000259" key="1">
    <source>
        <dbReference type="PROSITE" id="PS50181"/>
    </source>
</evidence>
<dbReference type="InterPro" id="IPR036047">
    <property type="entry name" value="F-box-like_dom_sf"/>
</dbReference>
<organism evidence="2 3">
    <name type="scientific">Orbilia ellipsospora</name>
    <dbReference type="NCBI Taxonomy" id="2528407"/>
    <lineage>
        <taxon>Eukaryota</taxon>
        <taxon>Fungi</taxon>
        <taxon>Dikarya</taxon>
        <taxon>Ascomycota</taxon>
        <taxon>Pezizomycotina</taxon>
        <taxon>Orbiliomycetes</taxon>
        <taxon>Orbiliales</taxon>
        <taxon>Orbiliaceae</taxon>
        <taxon>Orbilia</taxon>
    </lineage>
</organism>
<dbReference type="EMBL" id="JAVHJO010000003">
    <property type="protein sequence ID" value="KAK6541476.1"/>
    <property type="molecule type" value="Genomic_DNA"/>
</dbReference>
<reference evidence="2 3" key="1">
    <citation type="submission" date="2019-10" db="EMBL/GenBank/DDBJ databases">
        <authorList>
            <person name="Palmer J.M."/>
        </authorList>
    </citation>
    <scope>NUCLEOTIDE SEQUENCE [LARGE SCALE GENOMIC DNA]</scope>
    <source>
        <strain evidence="2 3">TWF694</strain>
    </source>
</reference>
<dbReference type="AlphaFoldDB" id="A0AAV9XIW5"/>
<gene>
    <name evidence="2" type="ORF">TWF694_007285</name>
</gene>
<sequence>MALDSLPPELTSIIISHLLPIEIKSFASCSRSCRSVASRYLFSRLRFPLHFQNPPLPLQPGSLHHTVQHVTLDCRKEIKDPEAIATYLRVGTTTLSCFPKLTSLRVTLTRPYIKRWDETTYLDRLIYGIFTTIKQTAPQIHENITDFTLEIFERGSVPESHYTPTDPKNAEFLDLFPQLKSPITDPNHSDKGDVRYSQILNVHLPSLTSATIHHRRHHATSQMFRPLVILSHSPQTLQRLVLWVTGPERKEKRGFTRQNSHLTGTCVLSNSIDRRITQLPTIYPNLKTLEISDELLESGYHLQRMAAEFPNVEDLVIYIPHYNFSFFSTPLSMFLRFFESMPKLRNIRSPWVNHANPRKTLKTGKLEELRPYLQGWLERIGNDVVPGLETIMMVRKFTPGYDDEVEDSTEYGKAVTFKVSFDYKGTRALDEGVISRERFLEMDHAGKEPEDEI</sequence>
<protein>
    <recommendedName>
        <fullName evidence="1">F-box domain-containing protein</fullName>
    </recommendedName>
</protein>
<keyword evidence="3" id="KW-1185">Reference proteome</keyword>
<comment type="caution">
    <text evidence="2">The sequence shown here is derived from an EMBL/GenBank/DDBJ whole genome shotgun (WGS) entry which is preliminary data.</text>
</comment>
<feature type="domain" description="F-box" evidence="1">
    <location>
        <begin position="1"/>
        <end position="45"/>
    </location>
</feature>
<evidence type="ECO:0000313" key="2">
    <source>
        <dbReference type="EMBL" id="KAK6541476.1"/>
    </source>
</evidence>
<name>A0AAV9XIW5_9PEZI</name>